<feature type="region of interest" description="Disordered" evidence="1">
    <location>
        <begin position="122"/>
        <end position="154"/>
    </location>
</feature>
<sequence length="297" mass="33718">MACPRNVGLGLLCLFAVLIQGCFCEEDENVIPNEHNVPEKLEHGEKGTVHYNVDTVKLTGSKHTKMDDNKNERPPWPPRPGRRNIIPLKAKKALPTIIRPGRSILVSLTGKAKRSYQDRVLRPGRGVVPNGSPDQLLRPGREDVPEGPQMLYRPGRDAIPQYLYRPGREVAGPPSLFRPGREDVPQNAFRLFRPGRDDVPNGPPALFRPGREDVPQMLYRPGRDEIPDQFNSVRAGRRSLGYNMPWTYEGSTVNSNVQRNSQTFRQKALEETTKRNFQDNKQEMSDPSSFQDEEQDF</sequence>
<feature type="region of interest" description="Disordered" evidence="1">
    <location>
        <begin position="271"/>
        <end position="297"/>
    </location>
</feature>
<evidence type="ECO:0000256" key="1">
    <source>
        <dbReference type="SAM" id="MobiDB-lite"/>
    </source>
</evidence>
<dbReference type="OrthoDB" id="5957738at2759"/>
<evidence type="ECO:0000313" key="3">
    <source>
        <dbReference type="Proteomes" id="UP000515163"/>
    </source>
</evidence>
<dbReference type="AlphaFoldDB" id="A0A6P8I426"/>
<dbReference type="PROSITE" id="PS51257">
    <property type="entry name" value="PROKAR_LIPOPROTEIN"/>
    <property type="match status" value="1"/>
</dbReference>
<feature type="region of interest" description="Disordered" evidence="1">
    <location>
        <begin position="61"/>
        <end position="84"/>
    </location>
</feature>
<reference evidence="4" key="1">
    <citation type="submission" date="2025-08" db="UniProtKB">
        <authorList>
            <consortium name="RefSeq"/>
        </authorList>
    </citation>
    <scope>IDENTIFICATION</scope>
    <source>
        <tissue evidence="4">Tentacle</tissue>
    </source>
</reference>
<feature type="compositionally biased region" description="Basic and acidic residues" evidence="1">
    <location>
        <begin position="64"/>
        <end position="73"/>
    </location>
</feature>
<feature type="chain" id="PRO_5027716565" evidence="2">
    <location>
        <begin position="25"/>
        <end position="297"/>
    </location>
</feature>
<dbReference type="Proteomes" id="UP000515163">
    <property type="component" value="Unplaced"/>
</dbReference>
<dbReference type="GeneID" id="116298350"/>
<gene>
    <name evidence="4" type="primary">LOC116298350</name>
</gene>
<proteinExistence type="predicted"/>
<organism evidence="3 4">
    <name type="scientific">Actinia tenebrosa</name>
    <name type="common">Australian red waratah sea anemone</name>
    <dbReference type="NCBI Taxonomy" id="6105"/>
    <lineage>
        <taxon>Eukaryota</taxon>
        <taxon>Metazoa</taxon>
        <taxon>Cnidaria</taxon>
        <taxon>Anthozoa</taxon>
        <taxon>Hexacorallia</taxon>
        <taxon>Actiniaria</taxon>
        <taxon>Actiniidae</taxon>
        <taxon>Actinia</taxon>
    </lineage>
</organism>
<feature type="signal peptide" evidence="2">
    <location>
        <begin position="1"/>
        <end position="24"/>
    </location>
</feature>
<evidence type="ECO:0000256" key="2">
    <source>
        <dbReference type="SAM" id="SignalP"/>
    </source>
</evidence>
<name>A0A6P8I426_ACTTE</name>
<protein>
    <submittedName>
        <fullName evidence="4">Uncharacterized protein LOC116298350</fullName>
    </submittedName>
</protein>
<feature type="compositionally biased region" description="Basic and acidic residues" evidence="1">
    <location>
        <begin position="271"/>
        <end position="284"/>
    </location>
</feature>
<accession>A0A6P8I426</accession>
<dbReference type="RefSeq" id="XP_031562628.1">
    <property type="nucleotide sequence ID" value="XM_031706768.1"/>
</dbReference>
<dbReference type="KEGG" id="aten:116298350"/>
<keyword evidence="2" id="KW-0732">Signal</keyword>
<keyword evidence="3" id="KW-1185">Reference proteome</keyword>
<dbReference type="InParanoid" id="A0A6P8I426"/>
<evidence type="ECO:0000313" key="4">
    <source>
        <dbReference type="RefSeq" id="XP_031562628.1"/>
    </source>
</evidence>